<dbReference type="NCBIfam" id="TIGR04529">
    <property type="entry name" value="MTB_hemophore"/>
    <property type="match status" value="1"/>
</dbReference>
<feature type="signal peptide" evidence="1">
    <location>
        <begin position="1"/>
        <end position="35"/>
    </location>
</feature>
<protein>
    <submittedName>
        <fullName evidence="2">Hemophore-related protein</fullName>
    </submittedName>
</protein>
<dbReference type="InterPro" id="IPR032407">
    <property type="entry name" value="MHB"/>
</dbReference>
<evidence type="ECO:0000313" key="2">
    <source>
        <dbReference type="EMBL" id="MFH5209167.1"/>
    </source>
</evidence>
<dbReference type="Gene3D" id="1.20.20.20">
    <property type="entry name" value="Haemophore, haem-binding domain"/>
    <property type="match status" value="1"/>
</dbReference>
<sequence>MKPRNPRMIRMLPAVLATSAALATGALLAPGTAVADPASAAGPLLQTTCSFDQIDAALHDRAPQVANNLDANPDRKDMLRQFFALPVDQRQAALDAYLAANPDLQAQRDQLRSGPYADQIAAKVAEIADTCHSY</sequence>
<accession>A0ABW7JNF1</accession>
<organism evidence="2 3">
    <name type="scientific">Antrihabitans spumae</name>
    <dbReference type="NCBI Taxonomy" id="3373370"/>
    <lineage>
        <taxon>Bacteria</taxon>
        <taxon>Bacillati</taxon>
        <taxon>Actinomycetota</taxon>
        <taxon>Actinomycetes</taxon>
        <taxon>Mycobacteriales</taxon>
        <taxon>Nocardiaceae</taxon>
        <taxon>Antrihabitans</taxon>
    </lineage>
</organism>
<proteinExistence type="predicted"/>
<reference evidence="2 3" key="1">
    <citation type="submission" date="2024-10" db="EMBL/GenBank/DDBJ databases">
        <authorList>
            <person name="Riesco R."/>
        </authorList>
    </citation>
    <scope>NUCLEOTIDE SEQUENCE [LARGE SCALE GENOMIC DNA]</scope>
    <source>
        <strain evidence="2 3">NCIMB 15449</strain>
    </source>
</reference>
<evidence type="ECO:0000313" key="3">
    <source>
        <dbReference type="Proteomes" id="UP001609175"/>
    </source>
</evidence>
<evidence type="ECO:0000256" key="1">
    <source>
        <dbReference type="SAM" id="SignalP"/>
    </source>
</evidence>
<feature type="chain" id="PRO_5046402160" evidence="1">
    <location>
        <begin position="36"/>
        <end position="134"/>
    </location>
</feature>
<dbReference type="EMBL" id="JBIMSO010000051">
    <property type="protein sequence ID" value="MFH5209167.1"/>
    <property type="molecule type" value="Genomic_DNA"/>
</dbReference>
<name>A0ABW7JNF1_9NOCA</name>
<dbReference type="InterPro" id="IPR038378">
    <property type="entry name" value="MHB_sf"/>
</dbReference>
<keyword evidence="1" id="KW-0732">Signal</keyword>
<dbReference type="RefSeq" id="WP_395114845.1">
    <property type="nucleotide sequence ID" value="NZ_JBIMSO010000051.1"/>
</dbReference>
<comment type="caution">
    <text evidence="2">The sequence shown here is derived from an EMBL/GenBank/DDBJ whole genome shotgun (WGS) entry which is preliminary data.</text>
</comment>
<dbReference type="Proteomes" id="UP001609175">
    <property type="component" value="Unassembled WGS sequence"/>
</dbReference>
<gene>
    <name evidence="2" type="ORF">ACHIPZ_13325</name>
</gene>